<evidence type="ECO:0000259" key="17">
    <source>
        <dbReference type="SMART" id="SM01355"/>
    </source>
</evidence>
<name>A0A2A3EI58_APICC</name>
<dbReference type="Gene3D" id="2.30.30.30">
    <property type="match status" value="1"/>
</dbReference>
<dbReference type="GO" id="GO:0016192">
    <property type="term" value="P:vesicle-mediated transport"/>
    <property type="evidence" value="ECO:0007669"/>
    <property type="project" value="InterPro"/>
</dbReference>
<dbReference type="PANTHER" id="PTHR11134">
    <property type="entry name" value="ADAPTOR COMPLEX SUBUNIT BETA FAMILY MEMBER"/>
    <property type="match status" value="1"/>
</dbReference>
<reference evidence="18 19" key="1">
    <citation type="submission" date="2014-07" db="EMBL/GenBank/DDBJ databases">
        <title>Genomic and transcriptomic analysis on Apis cerana provide comprehensive insights into honey bee biology.</title>
        <authorList>
            <person name="Diao Q."/>
            <person name="Sun L."/>
            <person name="Zheng H."/>
            <person name="Zheng H."/>
            <person name="Xu S."/>
            <person name="Wang S."/>
            <person name="Zeng Z."/>
            <person name="Hu F."/>
            <person name="Su S."/>
            <person name="Wu J."/>
        </authorList>
    </citation>
    <scope>NUCLEOTIDE SEQUENCE [LARGE SCALE GENOMIC DNA]</scope>
    <source>
        <tissue evidence="18">Pupae without intestine</tissue>
    </source>
</reference>
<evidence type="ECO:0000256" key="12">
    <source>
        <dbReference type="ARBA" id="ARBA00034092"/>
    </source>
</evidence>
<dbReference type="InterPro" id="IPR041997">
    <property type="entry name" value="Ribosomal_eL6_KOW"/>
</dbReference>
<dbReference type="GO" id="GO:0006412">
    <property type="term" value="P:translation"/>
    <property type="evidence" value="ECO:0007669"/>
    <property type="project" value="InterPro"/>
</dbReference>
<dbReference type="Pfam" id="PF01159">
    <property type="entry name" value="Ribosomal_L6e"/>
    <property type="match status" value="1"/>
</dbReference>
<feature type="region of interest" description="Disordered" evidence="16">
    <location>
        <begin position="1"/>
        <end position="29"/>
    </location>
</feature>
<comment type="similarity">
    <text evidence="3">Belongs to the adaptor complexes large subunit family.</text>
</comment>
<dbReference type="InterPro" id="IPR002553">
    <property type="entry name" value="Clathrin/coatomer_adapt-like_N"/>
</dbReference>
<dbReference type="CDD" id="cd13156">
    <property type="entry name" value="KOW_RPL6"/>
    <property type="match status" value="1"/>
</dbReference>
<organism evidence="18 19">
    <name type="scientific">Apis cerana cerana</name>
    <name type="common">Oriental honeybee</name>
    <dbReference type="NCBI Taxonomy" id="94128"/>
    <lineage>
        <taxon>Eukaryota</taxon>
        <taxon>Metazoa</taxon>
        <taxon>Ecdysozoa</taxon>
        <taxon>Arthropoda</taxon>
        <taxon>Hexapoda</taxon>
        <taxon>Insecta</taxon>
        <taxon>Pterygota</taxon>
        <taxon>Neoptera</taxon>
        <taxon>Endopterygota</taxon>
        <taxon>Hymenoptera</taxon>
        <taxon>Apocrita</taxon>
        <taxon>Aculeata</taxon>
        <taxon>Apoidea</taxon>
        <taxon>Anthophila</taxon>
        <taxon>Apidae</taxon>
        <taxon>Apis</taxon>
    </lineage>
</organism>
<evidence type="ECO:0000256" key="16">
    <source>
        <dbReference type="SAM" id="MobiDB-lite"/>
    </source>
</evidence>
<dbReference type="Pfam" id="PF03868">
    <property type="entry name" value="Ribosomal_L6e_N"/>
    <property type="match status" value="1"/>
</dbReference>
<feature type="region of interest" description="Disordered" evidence="16">
    <location>
        <begin position="269"/>
        <end position="289"/>
    </location>
</feature>
<keyword evidence="7" id="KW-0689">Ribosomal protein</keyword>
<dbReference type="InterPro" id="IPR056314">
    <property type="entry name" value="AP3B1/2_C"/>
</dbReference>
<evidence type="ECO:0000256" key="10">
    <source>
        <dbReference type="ARBA" id="ARBA00023274"/>
    </source>
</evidence>
<evidence type="ECO:0000256" key="3">
    <source>
        <dbReference type="ARBA" id="ARBA00006613"/>
    </source>
</evidence>
<evidence type="ECO:0000256" key="7">
    <source>
        <dbReference type="ARBA" id="ARBA00022980"/>
    </source>
</evidence>
<dbReference type="InterPro" id="IPR005568">
    <property type="entry name" value="Ribosomal_uL6_N"/>
</dbReference>
<evidence type="ECO:0000256" key="8">
    <source>
        <dbReference type="ARBA" id="ARBA00023034"/>
    </source>
</evidence>
<evidence type="ECO:0000256" key="11">
    <source>
        <dbReference type="ARBA" id="ARBA00023329"/>
    </source>
</evidence>
<dbReference type="InterPro" id="IPR029390">
    <property type="entry name" value="AP3B_C"/>
</dbReference>
<dbReference type="GO" id="GO:0003735">
    <property type="term" value="F:structural constituent of ribosome"/>
    <property type="evidence" value="ECO:0007669"/>
    <property type="project" value="InterPro"/>
</dbReference>
<feature type="compositionally biased region" description="Acidic residues" evidence="16">
    <location>
        <begin position="680"/>
        <end position="696"/>
    </location>
</feature>
<dbReference type="SMART" id="SM01355">
    <property type="entry name" value="AP3B1_C"/>
    <property type="match status" value="1"/>
</dbReference>
<dbReference type="InterPro" id="IPR011989">
    <property type="entry name" value="ARM-like"/>
</dbReference>
<comment type="function">
    <text evidence="12">Component of the large ribosomal subunit. The ribosome is a large ribonucleoprotein complex responsible for the synthesis of proteins in the cell.</text>
</comment>
<evidence type="ECO:0000313" key="18">
    <source>
        <dbReference type="EMBL" id="PBC30889.1"/>
    </source>
</evidence>
<dbReference type="OrthoDB" id="302453at2759"/>
<feature type="compositionally biased region" description="Basic and acidic residues" evidence="16">
    <location>
        <begin position="719"/>
        <end position="735"/>
    </location>
</feature>
<comment type="subunit">
    <text evidence="15">Component of the large ribosomal subunit. May bind IPO9 with low affinity.</text>
</comment>
<feature type="compositionally biased region" description="Low complexity" evidence="16">
    <location>
        <begin position="1"/>
        <end position="18"/>
    </location>
</feature>
<feature type="compositionally biased region" description="Basic and acidic residues" evidence="16">
    <location>
        <begin position="757"/>
        <end position="772"/>
    </location>
</feature>
<dbReference type="GO" id="GO:0030117">
    <property type="term" value="C:membrane coat"/>
    <property type="evidence" value="ECO:0007669"/>
    <property type="project" value="InterPro"/>
</dbReference>
<dbReference type="GO" id="GO:0030659">
    <property type="term" value="C:cytoplasmic vesicle membrane"/>
    <property type="evidence" value="ECO:0007669"/>
    <property type="project" value="UniProtKB-SubCell"/>
</dbReference>
<dbReference type="GO" id="GO:1990904">
    <property type="term" value="C:ribonucleoprotein complex"/>
    <property type="evidence" value="ECO:0007669"/>
    <property type="project" value="UniProtKB-KW"/>
</dbReference>
<keyword evidence="8" id="KW-0333">Golgi apparatus</keyword>
<dbReference type="Pfam" id="PF14796">
    <property type="entry name" value="AP3B1_C"/>
    <property type="match status" value="1"/>
</dbReference>
<evidence type="ECO:0000256" key="6">
    <source>
        <dbReference type="ARBA" id="ARBA00022927"/>
    </source>
</evidence>
<comment type="similarity">
    <text evidence="4">Belongs to the eukaryotic ribosomal protein eL6 family.</text>
</comment>
<evidence type="ECO:0000256" key="13">
    <source>
        <dbReference type="ARBA" id="ARBA00035233"/>
    </source>
</evidence>
<dbReference type="InterPro" id="IPR026739">
    <property type="entry name" value="AP_beta"/>
</dbReference>
<feature type="region of interest" description="Disordered" evidence="16">
    <location>
        <begin position="638"/>
        <end position="772"/>
    </location>
</feature>
<comment type="subcellular location">
    <subcellularLocation>
        <location evidence="1">Cytoplasmic vesicle membrane</location>
        <topology evidence="1">Peripheral membrane protein</topology>
        <orientation evidence="1">Cytoplasmic side</orientation>
    </subcellularLocation>
    <subcellularLocation>
        <location evidence="2">Golgi apparatus</location>
    </subcellularLocation>
</comment>
<dbReference type="Pfam" id="PF24080">
    <property type="entry name" value="AP3B1_C_2"/>
    <property type="match status" value="1"/>
</dbReference>
<evidence type="ECO:0000256" key="9">
    <source>
        <dbReference type="ARBA" id="ARBA00023136"/>
    </source>
</evidence>
<dbReference type="InterPro" id="IPR008991">
    <property type="entry name" value="Translation_prot_SH3-like_sf"/>
</dbReference>
<feature type="region of interest" description="Disordered" evidence="16">
    <location>
        <begin position="1040"/>
        <end position="1061"/>
    </location>
</feature>
<dbReference type="GO" id="GO:0006886">
    <property type="term" value="P:intracellular protein transport"/>
    <property type="evidence" value="ECO:0007669"/>
    <property type="project" value="InterPro"/>
</dbReference>
<proteinExistence type="inferred from homology"/>
<dbReference type="GO" id="GO:0005794">
    <property type="term" value="C:Golgi apparatus"/>
    <property type="evidence" value="ECO:0007669"/>
    <property type="project" value="UniProtKB-SubCell"/>
</dbReference>
<keyword evidence="6" id="KW-0653">Protein transport</keyword>
<evidence type="ECO:0000256" key="2">
    <source>
        <dbReference type="ARBA" id="ARBA00004555"/>
    </source>
</evidence>
<dbReference type="STRING" id="94128.A0A2A3EI58"/>
<evidence type="ECO:0000256" key="1">
    <source>
        <dbReference type="ARBA" id="ARBA00004180"/>
    </source>
</evidence>
<keyword evidence="5" id="KW-0813">Transport</keyword>
<dbReference type="GO" id="GO:0005840">
    <property type="term" value="C:ribosome"/>
    <property type="evidence" value="ECO:0007669"/>
    <property type="project" value="UniProtKB-KW"/>
</dbReference>
<evidence type="ECO:0000256" key="4">
    <source>
        <dbReference type="ARBA" id="ARBA00010592"/>
    </source>
</evidence>
<feature type="region of interest" description="Disordered" evidence="16">
    <location>
        <begin position="1242"/>
        <end position="1264"/>
    </location>
</feature>
<dbReference type="InterPro" id="IPR014722">
    <property type="entry name" value="Rib_uL2_dom2"/>
</dbReference>
<keyword evidence="19" id="KW-1185">Reference proteome</keyword>
<accession>A0A2A3EI58</accession>
<keyword evidence="9" id="KW-0472">Membrane</keyword>
<dbReference type="Pfam" id="PF01602">
    <property type="entry name" value="Adaptin_N"/>
    <property type="match status" value="1"/>
</dbReference>
<dbReference type="Gene3D" id="1.25.10.10">
    <property type="entry name" value="Leucine-rich Repeat Variant"/>
    <property type="match status" value="1"/>
</dbReference>
<dbReference type="FunFam" id="2.30.30.30:FF:000014">
    <property type="entry name" value="60S ribosomal protein L6"/>
    <property type="match status" value="1"/>
</dbReference>
<dbReference type="SUPFAM" id="SSF50104">
    <property type="entry name" value="Translation proteins SH3-like domain"/>
    <property type="match status" value="1"/>
</dbReference>
<keyword evidence="11" id="KW-0968">Cytoplasmic vesicle</keyword>
<dbReference type="Proteomes" id="UP000242457">
    <property type="component" value="Unassembled WGS sequence"/>
</dbReference>
<feature type="compositionally biased region" description="Acidic residues" evidence="16">
    <location>
        <begin position="737"/>
        <end position="750"/>
    </location>
</feature>
<feature type="compositionally biased region" description="Basic and acidic residues" evidence="16">
    <location>
        <begin position="655"/>
        <end position="679"/>
    </location>
</feature>
<gene>
    <name evidence="18" type="ORF">APICC_02695</name>
</gene>
<evidence type="ECO:0000313" key="19">
    <source>
        <dbReference type="Proteomes" id="UP000242457"/>
    </source>
</evidence>
<feature type="domain" description="AP-3 complex subunit beta C-terminal" evidence="17">
    <location>
        <begin position="774"/>
        <end position="913"/>
    </location>
</feature>
<feature type="compositionally biased region" description="Basic and acidic residues" evidence="16">
    <location>
        <begin position="1040"/>
        <end position="1057"/>
    </location>
</feature>
<evidence type="ECO:0000256" key="5">
    <source>
        <dbReference type="ARBA" id="ARBA00022448"/>
    </source>
</evidence>
<protein>
    <recommendedName>
        <fullName evidence="13">Large ribosomal subunit protein eL6</fullName>
    </recommendedName>
    <alternativeName>
        <fullName evidence="14">60S ribosomal protein L6</fullName>
    </alternativeName>
</protein>
<dbReference type="EMBL" id="KZ288254">
    <property type="protein sequence ID" value="PBC30889.1"/>
    <property type="molecule type" value="Genomic_DNA"/>
</dbReference>
<keyword evidence="10" id="KW-0687">Ribonucleoprotein</keyword>
<dbReference type="InterPro" id="IPR016024">
    <property type="entry name" value="ARM-type_fold"/>
</dbReference>
<dbReference type="SUPFAM" id="SSF48371">
    <property type="entry name" value="ARM repeat"/>
    <property type="match status" value="1"/>
</dbReference>
<evidence type="ECO:0000256" key="15">
    <source>
        <dbReference type="ARBA" id="ARBA00046388"/>
    </source>
</evidence>
<dbReference type="InterPro" id="IPR000915">
    <property type="entry name" value="60S_ribosomal_eL6"/>
</dbReference>
<sequence length="1306" mass="147522">MLTAAANSLSNNGGSYSNDRPSNTADAELATDPASGGFFHSDYKKHEDLKQMLDSNKDGLKLEAMKRIIGMIAKGRDASELFPAVVKNVVSKNIEVKKLVYVYLVRYAEDQQDLALLSISTFQRALKDPNQLIRASALRVLSSIRVSMIVPIVMLAIKDSASDMSPYVRKTAAHAIPKLYSLDSEQKEELIGVLEKLLSDKTTLVVGSAVMAFEEVCPERIDLIHKNYRKLCNLLVDVDEWGQVVIVNMLTRYARTQFINPNVDNIEDDENRPFYDSDSDSSNTKKPKLTIDPDHRLLLRNTKPLLQSRNASVVMAVSQLYHHTAPRSEVMIAAKALIRLLRGHREVQSIVLHCIASISIARKGMFEPFLKSFFVRTSDPTHIKLLKLDILTNLATETSIGVILREFQTYISSSDKEFVGASIQAIGRCASNIKEVTDTCLNGLVSLLSNRDEAVVAESVVVIKKLLQTQSNEHKNIIAHMAKLMDFITIPQARASILWLLGEYSDRVPKIAPDVLRKMAKNFVNEQDIVKLQILNLAVKLCLNNPIQTKPFCQYVFQLAKYDQNYDIRDRARFLRHFIFDEDGHKKNLPQLAKRIFLAPKPAPTLTSRFKNSEYQLGTLSHYLDMPCAGYRPLPPFPDVAPDPSLRDVSNSTMRDTRDEYYRKDKKDKKGKEKEKPFYSDEESVQADELNNENESSDTTTSDSSDEESDSSEYISESGKSETDSEKKKSVKISDESNSETESEESDSEDSSTNSQESKETKYKTLNEEAKEKPKSNIDLLLDLDDVIPITPIMPLSTGGLLTPINLNITNDIREVSASFIPIRKSELLNSITGHGLKIEYRFTRSQHLVSAYLVTIELTFSNEGNELVKEIQMGVKNLPKGMLIHDFTKIPLLEINSNLSSTLGINFNDSTQPANFNIDFIIGDDTNSCPVIIKAPIGEIIRAVLLPENMFLAEKTKLKGMNEHVAKVQYSGNKNAISQKIFETANVAMVSSNDEEIRFAAYTLASKSLVLVTIKIISNECLEICVNCEKMMTDTKEINETKLKSPEKKDISSVKKGEKKGRIRPRNYDLGNGVYRFSRTRMFHKKAIYKFLSKKTPKSVKPKKPITIEKKISGDKNGEKRIVLLKKRRANYPTADPVTVHHAKKCFRDHRRYLRPSLKPGTICILLAGAHKGKRVVFLKQLKSGLLLITGPFLINACPLRRVSQNYVIATSTRINISGLKIPSHINDDYFKRKREKRAKKEEGDIFSKKKDEYKPSDQRKADQKVVDKFVISAIKRNKEKKMLFTYLSAMFGLRSSQYPHRLKF</sequence>
<evidence type="ECO:0000256" key="14">
    <source>
        <dbReference type="ARBA" id="ARBA00035351"/>
    </source>
</evidence>